<dbReference type="Gene3D" id="3.30.1150.10">
    <property type="match status" value="1"/>
</dbReference>
<feature type="transmembrane region" description="Helical" evidence="2">
    <location>
        <begin position="16"/>
        <end position="37"/>
    </location>
</feature>
<accession>A0A3A3FZW9</accession>
<sequence length="289" mass="31647">MADTTPYSVPQEPGRWRAIALAVVVHAALFIFLWIGIRWQSETPVALEAEVWDMETKDAAPQQALPPPVPSKAEPEPEPRPEPEPVSKPEPKHAVKAPVEKPDIALEQERKKKEKAQREEEERIERLARLKEEKEQAEKDKKKELAKKEKADAERKRQDAQEAKLLAQMRQDAQKNLAGPAGSGGSGTAVKSQGMRGDAGYAGKVAAKIKSNTAFSVPPGLEGNPSVEYDVQLFPDGSLRGAPRKVKSSGIPAFDDAVRRAIELSAPFPADKSGAVPSDFPVIHRPKEQ</sequence>
<gene>
    <name evidence="3" type="ORF">D3878_09195</name>
</gene>
<dbReference type="AlphaFoldDB" id="A0A3A3FZW9"/>
<dbReference type="Pfam" id="PF13103">
    <property type="entry name" value="TonB_2"/>
    <property type="match status" value="1"/>
</dbReference>
<organism evidence="3 4">
    <name type="scientific">Noviherbaspirillum sedimenti</name>
    <dbReference type="NCBI Taxonomy" id="2320865"/>
    <lineage>
        <taxon>Bacteria</taxon>
        <taxon>Pseudomonadati</taxon>
        <taxon>Pseudomonadota</taxon>
        <taxon>Betaproteobacteria</taxon>
        <taxon>Burkholderiales</taxon>
        <taxon>Oxalobacteraceae</taxon>
        <taxon>Noviherbaspirillum</taxon>
    </lineage>
</organism>
<feature type="region of interest" description="Disordered" evidence="1">
    <location>
        <begin position="56"/>
        <end position="197"/>
    </location>
</feature>
<proteinExistence type="predicted"/>
<comment type="caution">
    <text evidence="3">The sequence shown here is derived from an EMBL/GenBank/DDBJ whole genome shotgun (WGS) entry which is preliminary data.</text>
</comment>
<evidence type="ECO:0000313" key="4">
    <source>
        <dbReference type="Proteomes" id="UP000266327"/>
    </source>
</evidence>
<dbReference type="EMBL" id="QYUQ01000002">
    <property type="protein sequence ID" value="RJG01737.1"/>
    <property type="molecule type" value="Genomic_DNA"/>
</dbReference>
<feature type="compositionally biased region" description="Basic and acidic residues" evidence="1">
    <location>
        <begin position="73"/>
        <end position="162"/>
    </location>
</feature>
<evidence type="ECO:0000256" key="2">
    <source>
        <dbReference type="SAM" id="Phobius"/>
    </source>
</evidence>
<keyword evidence="2" id="KW-0812">Transmembrane</keyword>
<dbReference type="Proteomes" id="UP000266327">
    <property type="component" value="Unassembled WGS sequence"/>
</dbReference>
<keyword evidence="4" id="KW-1185">Reference proteome</keyword>
<reference evidence="4" key="1">
    <citation type="submission" date="2018-09" db="EMBL/GenBank/DDBJ databases">
        <authorList>
            <person name="Zhu H."/>
        </authorList>
    </citation>
    <scope>NUCLEOTIDE SEQUENCE [LARGE SCALE GENOMIC DNA]</scope>
    <source>
        <strain evidence="4">K1S02-23</strain>
    </source>
</reference>
<protein>
    <submittedName>
        <fullName evidence="3">Cell envelope integrity protein TolA</fullName>
    </submittedName>
</protein>
<keyword evidence="2" id="KW-1133">Transmembrane helix</keyword>
<keyword evidence="2" id="KW-0472">Membrane</keyword>
<dbReference type="SUPFAM" id="SSF74653">
    <property type="entry name" value="TolA/TonB C-terminal domain"/>
    <property type="match status" value="1"/>
</dbReference>
<evidence type="ECO:0000313" key="3">
    <source>
        <dbReference type="EMBL" id="RJG01737.1"/>
    </source>
</evidence>
<name>A0A3A3FZW9_9BURK</name>
<dbReference type="OrthoDB" id="5298892at2"/>
<evidence type="ECO:0000256" key="1">
    <source>
        <dbReference type="SAM" id="MobiDB-lite"/>
    </source>
</evidence>
<dbReference type="RefSeq" id="WP_119785201.1">
    <property type="nucleotide sequence ID" value="NZ_QYUQ01000002.1"/>
</dbReference>
<feature type="region of interest" description="Disordered" evidence="1">
    <location>
        <begin position="268"/>
        <end position="289"/>
    </location>
</feature>